<evidence type="ECO:0000313" key="3">
    <source>
        <dbReference type="Proteomes" id="UP000001058"/>
    </source>
</evidence>
<dbReference type="Proteomes" id="UP000001058">
    <property type="component" value="Unassembled WGS sequence"/>
</dbReference>
<dbReference type="InParanoid" id="D8TU85"/>
<dbReference type="GeneID" id="9619059"/>
<feature type="region of interest" description="Disordered" evidence="1">
    <location>
        <begin position="682"/>
        <end position="716"/>
    </location>
</feature>
<evidence type="ECO:0000313" key="2">
    <source>
        <dbReference type="EMBL" id="EFJ48992.1"/>
    </source>
</evidence>
<sequence length="749" mass="78630">MFIIKICTNLQTGTPCQECPGEGLHALAPPYQTPPPQQNMQLYQTPYAGSLPHPPPIPPHPPMQPPQLQQAQQQQQQQQFIPHPSQLVPRLPYQPPLHQPQHHQHPAQYQYHRQPMQHHNHQLQQNPQDLATRAAHPGVRGPAGQSLRALKAGDDESLQHTAVLHSNTRQRALHTMFRSNLEHSWSIPDVFIRGGCFRSPVGHATALVCVTWLGALVEMEDKDGIRPLESGNGASLPSPPPPTGHWDLAANGGGHDGGGEGSRTQLPPSPSPMRLRLPLRVAYEELCVADPLLRARLLGDLAVRWLEKNAWRSPLEALLGRGVRQRSMDRIGPFECLDEQQQANWDRNRRTLYSHVVVVARAAMETTAAVAAAAAPMVPKVEHNDHKYTRGSGGSDGAGAGDGDGSSGTAAATSIATSFGRASGDGNPAVPAPEPRPSLSSIRRFLQVTDYLAEGLAAHLLAPPSPPPMTLTASPTPTLATSPLLPVAVRPPPGAGPAADPLAPRGAEAVLAAANCADGEGGHGSGAPSAHSSAQSQAPCSSFINLTAMRANRLAVAVDWVPSQAGLAQVPAGRTATAGATNGDGNQLNLAMPGATAGHAAGCQARSPPAAAANINAADGPAAVPLKRPPPPSYDGDVIRQDHDVPYAGELSRGVSGRGGKRRGRRRISTADVATAAAAAAAAVPQGPIPTPQLSPPPQPPPHGSMAPREVPGCKREGGEEEVEYFVPWAKKHVLCDVLPALATMSGAT</sequence>
<dbReference type="EMBL" id="GL378337">
    <property type="protein sequence ID" value="EFJ48992.1"/>
    <property type="molecule type" value="Genomic_DNA"/>
</dbReference>
<feature type="region of interest" description="Disordered" evidence="1">
    <location>
        <begin position="226"/>
        <end position="271"/>
    </location>
</feature>
<feature type="compositionally biased region" description="Gly residues" evidence="1">
    <location>
        <begin position="251"/>
        <end position="261"/>
    </location>
</feature>
<feature type="compositionally biased region" description="Pro residues" evidence="1">
    <location>
        <begin position="687"/>
        <end position="703"/>
    </location>
</feature>
<protein>
    <submittedName>
        <fullName evidence="2">Uncharacterized protein</fullName>
    </submittedName>
</protein>
<gene>
    <name evidence="2" type="ORF">VOLCADRAFT_104530</name>
</gene>
<feature type="region of interest" description="Disordered" evidence="1">
    <location>
        <begin position="27"/>
        <end position="80"/>
    </location>
</feature>
<feature type="compositionally biased region" description="Gly residues" evidence="1">
    <location>
        <begin position="391"/>
        <end position="406"/>
    </location>
</feature>
<evidence type="ECO:0000256" key="1">
    <source>
        <dbReference type="SAM" id="MobiDB-lite"/>
    </source>
</evidence>
<dbReference type="OrthoDB" id="553184at2759"/>
<feature type="compositionally biased region" description="Pro residues" evidence="1">
    <location>
        <begin position="52"/>
        <end position="65"/>
    </location>
</feature>
<organism evidence="3">
    <name type="scientific">Volvox carteri f. nagariensis</name>
    <dbReference type="NCBI Taxonomy" id="3068"/>
    <lineage>
        <taxon>Eukaryota</taxon>
        <taxon>Viridiplantae</taxon>
        <taxon>Chlorophyta</taxon>
        <taxon>core chlorophytes</taxon>
        <taxon>Chlorophyceae</taxon>
        <taxon>CS clade</taxon>
        <taxon>Chlamydomonadales</taxon>
        <taxon>Volvocaceae</taxon>
        <taxon>Volvox</taxon>
    </lineage>
</organism>
<dbReference type="AlphaFoldDB" id="D8TU85"/>
<feature type="compositionally biased region" description="Low complexity" evidence="1">
    <location>
        <begin position="407"/>
        <end position="418"/>
    </location>
</feature>
<feature type="region of interest" description="Disordered" evidence="1">
    <location>
        <begin position="621"/>
        <end position="667"/>
    </location>
</feature>
<proteinExistence type="predicted"/>
<accession>D8TU85</accession>
<feature type="compositionally biased region" description="Low complexity" evidence="1">
    <location>
        <begin position="66"/>
        <end position="80"/>
    </location>
</feature>
<name>D8TU85_VOLCA</name>
<keyword evidence="3" id="KW-1185">Reference proteome</keyword>
<reference evidence="2 3" key="1">
    <citation type="journal article" date="2010" name="Science">
        <title>Genomic analysis of organismal complexity in the multicellular green alga Volvox carteri.</title>
        <authorList>
            <person name="Prochnik S.E."/>
            <person name="Umen J."/>
            <person name="Nedelcu A.M."/>
            <person name="Hallmann A."/>
            <person name="Miller S.M."/>
            <person name="Nishii I."/>
            <person name="Ferris P."/>
            <person name="Kuo A."/>
            <person name="Mitros T."/>
            <person name="Fritz-Laylin L.K."/>
            <person name="Hellsten U."/>
            <person name="Chapman J."/>
            <person name="Simakov O."/>
            <person name="Rensing S.A."/>
            <person name="Terry A."/>
            <person name="Pangilinan J."/>
            <person name="Kapitonov V."/>
            <person name="Jurka J."/>
            <person name="Salamov A."/>
            <person name="Shapiro H."/>
            <person name="Schmutz J."/>
            <person name="Grimwood J."/>
            <person name="Lindquist E."/>
            <person name="Lucas S."/>
            <person name="Grigoriev I.V."/>
            <person name="Schmitt R."/>
            <person name="Kirk D."/>
            <person name="Rokhsar D.S."/>
        </authorList>
    </citation>
    <scope>NUCLEOTIDE SEQUENCE [LARGE SCALE GENOMIC DNA]</scope>
    <source>
        <strain evidence="3">f. Nagariensis / Eve</strain>
    </source>
</reference>
<feature type="region of interest" description="Disordered" evidence="1">
    <location>
        <begin position="384"/>
        <end position="438"/>
    </location>
</feature>
<dbReference type="RefSeq" id="XP_002949889.1">
    <property type="nucleotide sequence ID" value="XM_002949843.1"/>
</dbReference>
<dbReference type="KEGG" id="vcn:VOLCADRAFT_104530"/>